<proteinExistence type="predicted"/>
<keyword evidence="2" id="KW-1185">Reference proteome</keyword>
<dbReference type="InterPro" id="IPR032675">
    <property type="entry name" value="LRR_dom_sf"/>
</dbReference>
<dbReference type="EMBL" id="JACAZE010000019">
    <property type="protein sequence ID" value="KAF7294187.1"/>
    <property type="molecule type" value="Genomic_DNA"/>
</dbReference>
<gene>
    <name evidence="1" type="ORF">HMN09_01147100</name>
</gene>
<dbReference type="Gene3D" id="1.20.1280.50">
    <property type="match status" value="1"/>
</dbReference>
<organism evidence="1 2">
    <name type="scientific">Mycena chlorophos</name>
    <name type="common">Agaric fungus</name>
    <name type="synonym">Agaricus chlorophos</name>
    <dbReference type="NCBI Taxonomy" id="658473"/>
    <lineage>
        <taxon>Eukaryota</taxon>
        <taxon>Fungi</taxon>
        <taxon>Dikarya</taxon>
        <taxon>Basidiomycota</taxon>
        <taxon>Agaricomycotina</taxon>
        <taxon>Agaricomycetes</taxon>
        <taxon>Agaricomycetidae</taxon>
        <taxon>Agaricales</taxon>
        <taxon>Marasmiineae</taxon>
        <taxon>Mycenaceae</taxon>
        <taxon>Mycena</taxon>
    </lineage>
</organism>
<dbReference type="SUPFAM" id="SSF52047">
    <property type="entry name" value="RNI-like"/>
    <property type="match status" value="1"/>
</dbReference>
<dbReference type="Gene3D" id="3.80.10.10">
    <property type="entry name" value="Ribonuclease Inhibitor"/>
    <property type="match status" value="1"/>
</dbReference>
<name>A0A8H6S869_MYCCL</name>
<evidence type="ECO:0000313" key="2">
    <source>
        <dbReference type="Proteomes" id="UP000613580"/>
    </source>
</evidence>
<reference evidence="1" key="1">
    <citation type="submission" date="2020-05" db="EMBL/GenBank/DDBJ databases">
        <title>Mycena genomes resolve the evolution of fungal bioluminescence.</title>
        <authorList>
            <person name="Tsai I.J."/>
        </authorList>
    </citation>
    <scope>NUCLEOTIDE SEQUENCE</scope>
    <source>
        <strain evidence="1">110903Hualien_Pintung</strain>
    </source>
</reference>
<comment type="caution">
    <text evidence="1">The sequence shown here is derived from an EMBL/GenBank/DDBJ whole genome shotgun (WGS) entry which is preliminary data.</text>
</comment>
<protein>
    <submittedName>
        <fullName evidence="1">F-box domain-containing protein</fullName>
    </submittedName>
</protein>
<dbReference type="Proteomes" id="UP000613580">
    <property type="component" value="Unassembled WGS sequence"/>
</dbReference>
<evidence type="ECO:0000313" key="1">
    <source>
        <dbReference type="EMBL" id="KAF7294187.1"/>
    </source>
</evidence>
<dbReference type="OrthoDB" id="2269034at2759"/>
<accession>A0A8H6S869</accession>
<sequence>MAESTAAALRTHLDDISQRILEQKQLLAQLQAYENQVRSELHRVASYPILDLPPEILSEVFINCLPDPDNISANVHQAPLLLMAVCRTWARIALATPALWESLEISGYEWEDQDLLDVMDLWFRGPLTRRLSLTGEIEPSELPRFMETFVKHSAKMAFLSVDLAEATFPLFKKYPLIVPELLELQLSGTNHAEVPERFVVIAPKLKEVQLDAIYPCDVALPWNQLTKLTLQSYSFLHLFDALRLAPNISHLEVTVSDIGNERIPTQATVTLPNIRHLRLVQVGSARPQIPILHFLALPNLEYLETNEPSIDETFLGAFVVRSAAPPLKTLRFHPYCTSTKLLIMVLHSMSQLVELEMRFPPQKFVTKFFERFPVEVSLLPNLCALSVVCRERGSEVSLVELTRIMGPAVYQRNANPKTTTKIQSLRLEVSAPPWAMFQITESYLKPYQRLRDEGLDIYLGTQDAAFEAGGAFQLR</sequence>
<dbReference type="AlphaFoldDB" id="A0A8H6S869"/>